<accession>A0ABU9VAA8</accession>
<evidence type="ECO:0000313" key="3">
    <source>
        <dbReference type="Proteomes" id="UP001411173"/>
    </source>
</evidence>
<dbReference type="EMBL" id="JBCIVJ010000024">
    <property type="protein sequence ID" value="MEN0581591.1"/>
    <property type="molecule type" value="Genomic_DNA"/>
</dbReference>
<evidence type="ECO:0000313" key="2">
    <source>
        <dbReference type="EMBL" id="MEN0581591.1"/>
    </source>
</evidence>
<comment type="caution">
    <text evidence="2">The sequence shown here is derived from an EMBL/GenBank/DDBJ whole genome shotgun (WGS) entry which is preliminary data.</text>
</comment>
<organism evidence="2 3">
    <name type="scientific">Phytobacter palmae</name>
    <dbReference type="NCBI Taxonomy" id="1855371"/>
    <lineage>
        <taxon>Bacteria</taxon>
        <taxon>Pseudomonadati</taxon>
        <taxon>Pseudomonadota</taxon>
        <taxon>Gammaproteobacteria</taxon>
        <taxon>Enterobacterales</taxon>
        <taxon>Enterobacteriaceae</taxon>
        <taxon>Phytobacter</taxon>
    </lineage>
</organism>
<name>A0ABU9VAA8_9ENTR</name>
<reference evidence="2 3" key="1">
    <citation type="submission" date="2024-02" db="EMBL/GenBank/DDBJ databases">
        <title>Whole genome of MDR Enterobacteriaceae from southern Thailand.</title>
        <authorList>
            <person name="Surachat K."/>
        </authorList>
    </citation>
    <scope>NUCLEOTIDE SEQUENCE [LARGE SCALE GENOMIC DNA]</scope>
    <source>
        <strain evidence="2 3">PSU_29</strain>
    </source>
</reference>
<evidence type="ECO:0008006" key="4">
    <source>
        <dbReference type="Google" id="ProtNLM"/>
    </source>
</evidence>
<protein>
    <recommendedName>
        <fullName evidence="4">BZIP domain-containing protein</fullName>
    </recommendedName>
</protein>
<proteinExistence type="predicted"/>
<feature type="compositionally biased region" description="Basic and acidic residues" evidence="1">
    <location>
        <begin position="91"/>
        <end position="115"/>
    </location>
</feature>
<feature type="region of interest" description="Disordered" evidence="1">
    <location>
        <begin position="83"/>
        <end position="135"/>
    </location>
</feature>
<keyword evidence="3" id="KW-1185">Reference proteome</keyword>
<gene>
    <name evidence="2" type="ORF">AAIG39_21685</name>
</gene>
<sequence>MNIQQLLDAAEPASRYVPTATAELITGLANAVRRLQAVNAAQLAVIESVRAVAAHSDGIAGWHKNGNIATWGEVLPELEDCETVGQQTDPLEERRRRNREANARARAKETPEQRAYRQAKNRERMRKSRGGEVQS</sequence>
<dbReference type="RefSeq" id="WP_343194715.1">
    <property type="nucleotide sequence ID" value="NZ_JBCIVJ010000024.1"/>
</dbReference>
<dbReference type="Proteomes" id="UP001411173">
    <property type="component" value="Unassembled WGS sequence"/>
</dbReference>
<evidence type="ECO:0000256" key="1">
    <source>
        <dbReference type="SAM" id="MobiDB-lite"/>
    </source>
</evidence>
<feature type="compositionally biased region" description="Basic residues" evidence="1">
    <location>
        <begin position="117"/>
        <end position="128"/>
    </location>
</feature>